<evidence type="ECO:0000313" key="2">
    <source>
        <dbReference type="EMBL" id="QDU35969.1"/>
    </source>
</evidence>
<protein>
    <recommendedName>
        <fullName evidence="4">MraY-like glycosyltransferase</fullName>
    </recommendedName>
</protein>
<reference evidence="2 3" key="1">
    <citation type="submission" date="2019-02" db="EMBL/GenBank/DDBJ databases">
        <title>Deep-cultivation of Planctomycetes and their phenomic and genomic characterization uncovers novel biology.</title>
        <authorList>
            <person name="Wiegand S."/>
            <person name="Jogler M."/>
            <person name="Boedeker C."/>
            <person name="Pinto D."/>
            <person name="Vollmers J."/>
            <person name="Rivas-Marin E."/>
            <person name="Kohn T."/>
            <person name="Peeters S.H."/>
            <person name="Heuer A."/>
            <person name="Rast P."/>
            <person name="Oberbeckmann S."/>
            <person name="Bunk B."/>
            <person name="Jeske O."/>
            <person name="Meyerdierks A."/>
            <person name="Storesund J.E."/>
            <person name="Kallscheuer N."/>
            <person name="Luecker S."/>
            <person name="Lage O.M."/>
            <person name="Pohl T."/>
            <person name="Merkel B.J."/>
            <person name="Hornburger P."/>
            <person name="Mueller R.-W."/>
            <person name="Bruemmer F."/>
            <person name="Labrenz M."/>
            <person name="Spormann A.M."/>
            <person name="Op den Camp H."/>
            <person name="Overmann J."/>
            <person name="Amann R."/>
            <person name="Jetten M.S.M."/>
            <person name="Mascher T."/>
            <person name="Medema M.H."/>
            <person name="Devos D.P."/>
            <person name="Kaster A.-K."/>
            <person name="Ovreas L."/>
            <person name="Rohde M."/>
            <person name="Galperin M.Y."/>
            <person name="Jogler C."/>
        </authorList>
    </citation>
    <scope>NUCLEOTIDE SEQUENCE [LARGE SCALE GENOMIC DNA]</scope>
    <source>
        <strain evidence="2 3">Mal4</strain>
    </source>
</reference>
<keyword evidence="1" id="KW-1133">Transmembrane helix</keyword>
<proteinExistence type="predicted"/>
<evidence type="ECO:0000313" key="3">
    <source>
        <dbReference type="Proteomes" id="UP000320496"/>
    </source>
</evidence>
<sequence>MAGTDDPFSLEGKNPKRVAPAVRRNINVQKIRVRAAFVVLVLQLVIGSFGLQRTGAFALFAVVCLFMTPFSILAIYCDWRLLGWHRERLAECERRIAERAPQNGTSGASSS</sequence>
<keyword evidence="1" id="KW-0472">Membrane</keyword>
<evidence type="ECO:0000256" key="1">
    <source>
        <dbReference type="SAM" id="Phobius"/>
    </source>
</evidence>
<dbReference type="EMBL" id="CP036275">
    <property type="protein sequence ID" value="QDU35969.1"/>
    <property type="molecule type" value="Genomic_DNA"/>
</dbReference>
<keyword evidence="3" id="KW-1185">Reference proteome</keyword>
<organism evidence="2 3">
    <name type="scientific">Maioricimonas rarisocia</name>
    <dbReference type="NCBI Taxonomy" id="2528026"/>
    <lineage>
        <taxon>Bacteria</taxon>
        <taxon>Pseudomonadati</taxon>
        <taxon>Planctomycetota</taxon>
        <taxon>Planctomycetia</taxon>
        <taxon>Planctomycetales</taxon>
        <taxon>Planctomycetaceae</taxon>
        <taxon>Maioricimonas</taxon>
    </lineage>
</organism>
<feature type="transmembrane region" description="Helical" evidence="1">
    <location>
        <begin position="57"/>
        <end position="79"/>
    </location>
</feature>
<gene>
    <name evidence="2" type="ORF">Mal4_02520</name>
</gene>
<accession>A0A517Z0M1</accession>
<keyword evidence="1" id="KW-0812">Transmembrane</keyword>
<feature type="transmembrane region" description="Helical" evidence="1">
    <location>
        <begin position="33"/>
        <end position="51"/>
    </location>
</feature>
<dbReference type="RefSeq" id="WP_145366682.1">
    <property type="nucleotide sequence ID" value="NZ_CP036275.1"/>
</dbReference>
<dbReference type="KEGG" id="mri:Mal4_02520"/>
<dbReference type="Proteomes" id="UP000320496">
    <property type="component" value="Chromosome"/>
</dbReference>
<dbReference type="AlphaFoldDB" id="A0A517Z0M1"/>
<evidence type="ECO:0008006" key="4">
    <source>
        <dbReference type="Google" id="ProtNLM"/>
    </source>
</evidence>
<dbReference type="OrthoDB" id="279830at2"/>
<name>A0A517Z0M1_9PLAN</name>